<dbReference type="PANTHER" id="PTHR31157:SF1">
    <property type="entry name" value="SCP DOMAIN-CONTAINING PROTEIN"/>
    <property type="match status" value="1"/>
</dbReference>
<feature type="compositionally biased region" description="Low complexity" evidence="1">
    <location>
        <begin position="95"/>
        <end position="129"/>
    </location>
</feature>
<feature type="compositionally biased region" description="Low complexity" evidence="1">
    <location>
        <begin position="71"/>
        <end position="87"/>
    </location>
</feature>
<feature type="domain" description="SCP" evidence="3">
    <location>
        <begin position="141"/>
        <end position="256"/>
    </location>
</feature>
<dbReference type="InterPro" id="IPR014044">
    <property type="entry name" value="CAP_dom"/>
</dbReference>
<evidence type="ECO:0000256" key="2">
    <source>
        <dbReference type="SAM" id="Phobius"/>
    </source>
</evidence>
<dbReference type="InterPro" id="IPR035940">
    <property type="entry name" value="CAP_sf"/>
</dbReference>
<protein>
    <recommendedName>
        <fullName evidence="3">SCP domain-containing protein</fullName>
    </recommendedName>
</protein>
<evidence type="ECO:0000259" key="3">
    <source>
        <dbReference type="Pfam" id="PF00188"/>
    </source>
</evidence>
<comment type="caution">
    <text evidence="4">The sequence shown here is derived from an EMBL/GenBank/DDBJ whole genome shotgun (WGS) entry which is preliminary data.</text>
</comment>
<proteinExistence type="predicted"/>
<feature type="region of interest" description="Disordered" evidence="1">
    <location>
        <begin position="70"/>
        <end position="133"/>
    </location>
</feature>
<keyword evidence="2" id="KW-0472">Membrane</keyword>
<accession>A0ABP9SND9</accession>
<dbReference type="CDD" id="cd05379">
    <property type="entry name" value="CAP_bacterial"/>
    <property type="match status" value="1"/>
</dbReference>
<dbReference type="Proteomes" id="UP001501570">
    <property type="component" value="Unassembled WGS sequence"/>
</dbReference>
<dbReference type="EMBL" id="BAABJQ010000031">
    <property type="protein sequence ID" value="GAA5197801.1"/>
    <property type="molecule type" value="Genomic_DNA"/>
</dbReference>
<dbReference type="SUPFAM" id="SSF55797">
    <property type="entry name" value="PR-1-like"/>
    <property type="match status" value="1"/>
</dbReference>
<name>A0ABP9SND9_9ACTN</name>
<evidence type="ECO:0000313" key="5">
    <source>
        <dbReference type="Proteomes" id="UP001501570"/>
    </source>
</evidence>
<reference evidence="5" key="1">
    <citation type="journal article" date="2019" name="Int. J. Syst. Evol. Microbiol.">
        <title>The Global Catalogue of Microorganisms (GCM) 10K type strain sequencing project: providing services to taxonomists for standard genome sequencing and annotation.</title>
        <authorList>
            <consortium name="The Broad Institute Genomics Platform"/>
            <consortium name="The Broad Institute Genome Sequencing Center for Infectious Disease"/>
            <person name="Wu L."/>
            <person name="Ma J."/>
        </authorList>
    </citation>
    <scope>NUCLEOTIDE SEQUENCE [LARGE SCALE GENOMIC DNA]</scope>
    <source>
        <strain evidence="5">JCM 18304</strain>
    </source>
</reference>
<sequence>MRYVFARLAEAPMARSSRHIDSDDGARHQRLVQRLAIGGAAVLTLVVLALFTTLIRGASRQSIDPVADPQAVASATASPSPSASASPSPSPSPSAPASRSAPPTHAPTHAPTRAATHAPAPAHTTAKPPSGNASYESQVVTLVNQARATAGCPALTVDSRLTTAARGHSQDMATRNYFDHNTPDGVTPWTRITDAGYHYSQAAENIAEGQATPASVMDAWMNSPPHKANILNCALRNLGVGLAYNSSHTPYWTQDFGTPQ</sequence>
<dbReference type="PANTHER" id="PTHR31157">
    <property type="entry name" value="SCP DOMAIN-CONTAINING PROTEIN"/>
    <property type="match status" value="1"/>
</dbReference>
<keyword evidence="2" id="KW-1133">Transmembrane helix</keyword>
<evidence type="ECO:0000313" key="4">
    <source>
        <dbReference type="EMBL" id="GAA5197801.1"/>
    </source>
</evidence>
<keyword evidence="5" id="KW-1185">Reference proteome</keyword>
<dbReference type="Pfam" id="PF00188">
    <property type="entry name" value="CAP"/>
    <property type="match status" value="1"/>
</dbReference>
<keyword evidence="2" id="KW-0812">Transmembrane</keyword>
<gene>
    <name evidence="4" type="ORF">GCM10023322_69800</name>
</gene>
<organism evidence="4 5">
    <name type="scientific">Rugosimonospora acidiphila</name>
    <dbReference type="NCBI Taxonomy" id="556531"/>
    <lineage>
        <taxon>Bacteria</taxon>
        <taxon>Bacillati</taxon>
        <taxon>Actinomycetota</taxon>
        <taxon>Actinomycetes</taxon>
        <taxon>Micromonosporales</taxon>
        <taxon>Micromonosporaceae</taxon>
        <taxon>Rugosimonospora</taxon>
    </lineage>
</organism>
<evidence type="ECO:0000256" key="1">
    <source>
        <dbReference type="SAM" id="MobiDB-lite"/>
    </source>
</evidence>
<feature type="transmembrane region" description="Helical" evidence="2">
    <location>
        <begin position="35"/>
        <end position="55"/>
    </location>
</feature>
<dbReference type="Gene3D" id="3.40.33.10">
    <property type="entry name" value="CAP"/>
    <property type="match status" value="1"/>
</dbReference>